<evidence type="ECO:0000256" key="1">
    <source>
        <dbReference type="SAM" id="MobiDB-lite"/>
    </source>
</evidence>
<dbReference type="Gene3D" id="1.50.10.10">
    <property type="match status" value="1"/>
</dbReference>
<dbReference type="RefSeq" id="WP_039713656.1">
    <property type="nucleotide sequence ID" value="NZ_JTJC03000017.1"/>
</dbReference>
<evidence type="ECO:0000259" key="2">
    <source>
        <dbReference type="Pfam" id="PF14742"/>
    </source>
</evidence>
<dbReference type="SUPFAM" id="SSF48208">
    <property type="entry name" value="Six-hairpin glycosidases"/>
    <property type="match status" value="1"/>
</dbReference>
<organism evidence="4 5">
    <name type="scientific">Scytonema millei VB511283</name>
    <dbReference type="NCBI Taxonomy" id="1245923"/>
    <lineage>
        <taxon>Bacteria</taxon>
        <taxon>Bacillati</taxon>
        <taxon>Cyanobacteriota</taxon>
        <taxon>Cyanophyceae</taxon>
        <taxon>Nostocales</taxon>
        <taxon>Scytonemataceae</taxon>
        <taxon>Scytonema</taxon>
    </lineage>
</organism>
<evidence type="ECO:0000313" key="4">
    <source>
        <dbReference type="EMBL" id="NHC38231.1"/>
    </source>
</evidence>
<feature type="region of interest" description="Disordered" evidence="1">
    <location>
        <begin position="194"/>
        <end position="227"/>
    </location>
</feature>
<protein>
    <submittedName>
        <fullName evidence="4">Amylo-alpha-1,6-glucosidase</fullName>
    </submittedName>
</protein>
<dbReference type="OrthoDB" id="9759959at2"/>
<dbReference type="GO" id="GO:0005975">
    <property type="term" value="P:carbohydrate metabolic process"/>
    <property type="evidence" value="ECO:0007669"/>
    <property type="project" value="InterPro"/>
</dbReference>
<name>A0A9X5EAF9_9CYAN</name>
<accession>A0A9X5EAF9</accession>
<evidence type="ECO:0000259" key="3">
    <source>
        <dbReference type="Pfam" id="PF22422"/>
    </source>
</evidence>
<dbReference type="EMBL" id="JTJC03000017">
    <property type="protein sequence ID" value="NHC38231.1"/>
    <property type="molecule type" value="Genomic_DNA"/>
</dbReference>
<reference evidence="4 5" key="1">
    <citation type="journal article" date="2015" name="Genome Announc.">
        <title>Draft Genome Sequence of the Terrestrial Cyanobacterium Scytonema millei VB511283, Isolated from Eastern India.</title>
        <authorList>
            <person name="Sen D."/>
            <person name="Chandrababunaidu M.M."/>
            <person name="Singh D."/>
            <person name="Sanghi N."/>
            <person name="Ghorai A."/>
            <person name="Mishra G.P."/>
            <person name="Madduluri M."/>
            <person name="Adhikary S.P."/>
            <person name="Tripathy S."/>
        </authorList>
    </citation>
    <scope>NUCLEOTIDE SEQUENCE [LARGE SCALE GENOMIC DNA]</scope>
    <source>
        <strain evidence="4 5">VB511283</strain>
    </source>
</reference>
<dbReference type="InterPro" id="IPR012341">
    <property type="entry name" value="6hp_glycosidase-like_sf"/>
</dbReference>
<dbReference type="Proteomes" id="UP000031532">
    <property type="component" value="Unassembled WGS sequence"/>
</dbReference>
<keyword evidence="5" id="KW-1185">Reference proteome</keyword>
<dbReference type="InterPro" id="IPR054491">
    <property type="entry name" value="MGH1-like_GH"/>
</dbReference>
<dbReference type="InterPro" id="IPR032856">
    <property type="entry name" value="GDE_N_bis"/>
</dbReference>
<proteinExistence type="predicted"/>
<dbReference type="AlphaFoldDB" id="A0A9X5EAF9"/>
<evidence type="ECO:0000313" key="5">
    <source>
        <dbReference type="Proteomes" id="UP000031532"/>
    </source>
</evidence>
<feature type="compositionally biased region" description="Basic and acidic residues" evidence="1">
    <location>
        <begin position="194"/>
        <end position="208"/>
    </location>
</feature>
<feature type="domain" description="Putative glycogen debranching enzyme N-terminal" evidence="2">
    <location>
        <begin position="44"/>
        <end position="281"/>
    </location>
</feature>
<dbReference type="InterPro" id="IPR008928">
    <property type="entry name" value="6-hairpin_glycosidase_sf"/>
</dbReference>
<comment type="caution">
    <text evidence="4">The sequence shown here is derived from an EMBL/GenBank/DDBJ whole genome shotgun (WGS) entry which is preliminary data.</text>
</comment>
<feature type="domain" description="Mannosylglycerate hydrolase MGH1-like glycoside hydrolase" evidence="3">
    <location>
        <begin position="457"/>
        <end position="669"/>
    </location>
</feature>
<gene>
    <name evidence="4" type="ORF">QH73_0027020</name>
</gene>
<sequence>MTLDTIATQDRLEISGRVFVPAEQLPIPEWPCVLSERPQPTLTIKDDDLFLVTDTLGNIAGGCYSDDSAASMGLFCCDSRFLSRLELQIEGRSPVLLSSTADKGFSLSVLCTNPTVDNRLKADTLGIRRELVLNGALFEEIEISNYSTSAVSVAISLSFDADFVDLFEIRGFNREKRGKLLRLAAVDGRRQRDNRVDGFEEASRKSQLDRAPLSFPTPDSRLPTPDSQLPETLTLAYQGLDNSIMESRLQFQHTQPDSFKGYTAIWQLDLASHETKKLGYRLSMTINDRSASTVNAPNTLVQARAAEDSEELHWCQQSTRIRSDKADFNHIVERAEQDMYLLRQSFGKYKTVSAGVPWFSTLFGRDSLIAAAQTLMLNPSIARETLILLAAYQGKTEDEWREEEPGKILHEIRMGEMARCQEIPHTPYYGTIDATPLWLMLYAEYFAWTHDLETLDRLWSNALAAMDWIDRRLKPTGYLSYFRKSRGGLANQGWKDSGDCIVNRQGELATGAIALCEVQAYVYAAKVRLAEIAQMKKRLDLAEKWQDEARELKVRFNRDFWLSDQDFCALALDGEGKPVDSITSNPGHCLHLGIFTPEKAYSVAERLRAPDMFNGWGIRTLSSLSPAYNPMGYHLGSVWPHDNSLIVLGLRSLGLVDQALDVFQGLFDMTLQQPYQRPPELFCGYERNGDRAPVQYPVACSPQAWATGTIFQLLQTIINLVPDAPNNCLRVIDPALPDSINRLSIHNLRVGPTLLDLEFERAGNTTACRVVKKRGNLRVVIEA</sequence>
<dbReference type="Pfam" id="PF22422">
    <property type="entry name" value="MGH1-like_GH"/>
    <property type="match status" value="1"/>
</dbReference>
<dbReference type="Pfam" id="PF14742">
    <property type="entry name" value="GDE_N_bis"/>
    <property type="match status" value="1"/>
</dbReference>